<dbReference type="SUPFAM" id="SSF50249">
    <property type="entry name" value="Nucleic acid-binding proteins"/>
    <property type="match status" value="1"/>
</dbReference>
<keyword evidence="1" id="KW-1133">Transmembrane helix</keyword>
<evidence type="ECO:0000256" key="1">
    <source>
        <dbReference type="SAM" id="Phobius"/>
    </source>
</evidence>
<feature type="transmembrane region" description="Helical" evidence="1">
    <location>
        <begin position="99"/>
        <end position="123"/>
    </location>
</feature>
<name>A0AAE0DU51_9ROSI</name>
<dbReference type="EMBL" id="JANJYJ010000009">
    <property type="protein sequence ID" value="KAK3188424.1"/>
    <property type="molecule type" value="Genomic_DNA"/>
</dbReference>
<protein>
    <recommendedName>
        <fullName evidence="2">CSD domain-containing protein</fullName>
    </recommendedName>
</protein>
<proteinExistence type="predicted"/>
<keyword evidence="1" id="KW-0472">Membrane</keyword>
<dbReference type="Pfam" id="PF00313">
    <property type="entry name" value="CSD"/>
    <property type="match status" value="1"/>
</dbReference>
<dbReference type="PRINTS" id="PR00050">
    <property type="entry name" value="COLDSHOCK"/>
</dbReference>
<organism evidence="3 4">
    <name type="scientific">Dipteronia sinensis</name>
    <dbReference type="NCBI Taxonomy" id="43782"/>
    <lineage>
        <taxon>Eukaryota</taxon>
        <taxon>Viridiplantae</taxon>
        <taxon>Streptophyta</taxon>
        <taxon>Embryophyta</taxon>
        <taxon>Tracheophyta</taxon>
        <taxon>Spermatophyta</taxon>
        <taxon>Magnoliopsida</taxon>
        <taxon>eudicotyledons</taxon>
        <taxon>Gunneridae</taxon>
        <taxon>Pentapetalae</taxon>
        <taxon>rosids</taxon>
        <taxon>malvids</taxon>
        <taxon>Sapindales</taxon>
        <taxon>Sapindaceae</taxon>
        <taxon>Hippocastanoideae</taxon>
        <taxon>Acereae</taxon>
        <taxon>Dipteronia</taxon>
    </lineage>
</organism>
<evidence type="ECO:0000313" key="3">
    <source>
        <dbReference type="EMBL" id="KAK3188424.1"/>
    </source>
</evidence>
<feature type="domain" description="CSD" evidence="2">
    <location>
        <begin position="7"/>
        <end position="77"/>
    </location>
</feature>
<keyword evidence="4" id="KW-1185">Reference proteome</keyword>
<keyword evidence="1" id="KW-0812">Transmembrane</keyword>
<dbReference type="AlphaFoldDB" id="A0AAE0DU51"/>
<dbReference type="InterPro" id="IPR012340">
    <property type="entry name" value="NA-bd_OB-fold"/>
</dbReference>
<dbReference type="PANTHER" id="PTHR46565:SF20">
    <property type="entry name" value="COLD SHOCK DOMAIN-CONTAINING PROTEIN 4"/>
    <property type="match status" value="1"/>
</dbReference>
<dbReference type="Gene3D" id="2.40.50.140">
    <property type="entry name" value="Nucleic acid-binding proteins"/>
    <property type="match status" value="1"/>
</dbReference>
<dbReference type="PROSITE" id="PS51857">
    <property type="entry name" value="CSD_2"/>
    <property type="match status" value="1"/>
</dbReference>
<gene>
    <name evidence="3" type="ORF">Dsin_027985</name>
</gene>
<reference evidence="3" key="1">
    <citation type="journal article" date="2023" name="Plant J.">
        <title>Genome sequences and population genomics provide insights into the demographic history, inbreeding, and mutation load of two 'living fossil' tree species of Dipteronia.</title>
        <authorList>
            <person name="Feng Y."/>
            <person name="Comes H.P."/>
            <person name="Chen J."/>
            <person name="Zhu S."/>
            <person name="Lu R."/>
            <person name="Zhang X."/>
            <person name="Li P."/>
            <person name="Qiu J."/>
            <person name="Olsen K.M."/>
            <person name="Qiu Y."/>
        </authorList>
    </citation>
    <scope>NUCLEOTIDE SEQUENCE</scope>
    <source>
        <strain evidence="3">NBL</strain>
    </source>
</reference>
<comment type="caution">
    <text evidence="3">The sequence shown here is derived from an EMBL/GenBank/DDBJ whole genome shotgun (WGS) entry which is preliminary data.</text>
</comment>
<dbReference type="Proteomes" id="UP001281410">
    <property type="component" value="Unassembled WGS sequence"/>
</dbReference>
<evidence type="ECO:0000259" key="2">
    <source>
        <dbReference type="PROSITE" id="PS51857"/>
    </source>
</evidence>
<dbReference type="InterPro" id="IPR002059">
    <property type="entry name" value="CSP_DNA-bd"/>
</dbReference>
<sequence length="132" mass="14945">MSDGGDIVTGKVNWFSDQKGFSFITPDDDGEDVFVHQSSIRSDGFRSRREGEEVDFVIESDESCTKDADLARVNIWLGIVHREAAVVLADLMVELEEEAIMVAATATTVVDLEILFLFLFLGFMKHRERERR</sequence>
<dbReference type="GO" id="GO:0003676">
    <property type="term" value="F:nucleic acid binding"/>
    <property type="evidence" value="ECO:0007669"/>
    <property type="project" value="InterPro"/>
</dbReference>
<accession>A0AAE0DU51</accession>
<dbReference type="CDD" id="cd04458">
    <property type="entry name" value="CSP_CDS"/>
    <property type="match status" value="1"/>
</dbReference>
<dbReference type="InterPro" id="IPR011129">
    <property type="entry name" value="CSD"/>
</dbReference>
<evidence type="ECO:0000313" key="4">
    <source>
        <dbReference type="Proteomes" id="UP001281410"/>
    </source>
</evidence>
<dbReference type="SMART" id="SM00357">
    <property type="entry name" value="CSP"/>
    <property type="match status" value="1"/>
</dbReference>
<dbReference type="PANTHER" id="PTHR46565">
    <property type="entry name" value="COLD SHOCK DOMAIN PROTEIN 2"/>
    <property type="match status" value="1"/>
</dbReference>